<evidence type="ECO:0000313" key="1">
    <source>
        <dbReference type="EMBL" id="KIL66966.1"/>
    </source>
</evidence>
<gene>
    <name evidence="1" type="ORF">M378DRAFT_9667</name>
</gene>
<reference evidence="1 2" key="1">
    <citation type="submission" date="2014-04" db="EMBL/GenBank/DDBJ databases">
        <title>Evolutionary Origins and Diversification of the Mycorrhizal Mutualists.</title>
        <authorList>
            <consortium name="DOE Joint Genome Institute"/>
            <consortium name="Mycorrhizal Genomics Consortium"/>
            <person name="Kohler A."/>
            <person name="Kuo A."/>
            <person name="Nagy L.G."/>
            <person name="Floudas D."/>
            <person name="Copeland A."/>
            <person name="Barry K.W."/>
            <person name="Cichocki N."/>
            <person name="Veneault-Fourrey C."/>
            <person name="LaButti K."/>
            <person name="Lindquist E.A."/>
            <person name="Lipzen A."/>
            <person name="Lundell T."/>
            <person name="Morin E."/>
            <person name="Murat C."/>
            <person name="Riley R."/>
            <person name="Ohm R."/>
            <person name="Sun H."/>
            <person name="Tunlid A."/>
            <person name="Henrissat B."/>
            <person name="Grigoriev I.V."/>
            <person name="Hibbett D.S."/>
            <person name="Martin F."/>
        </authorList>
    </citation>
    <scope>NUCLEOTIDE SEQUENCE [LARGE SCALE GENOMIC DNA]</scope>
    <source>
        <strain evidence="1 2">Koide BX008</strain>
    </source>
</reference>
<dbReference type="Proteomes" id="UP000054549">
    <property type="component" value="Unassembled WGS sequence"/>
</dbReference>
<proteinExistence type="predicted"/>
<dbReference type="OrthoDB" id="2942627at2759"/>
<name>A0A0C2XC72_AMAMK</name>
<dbReference type="EMBL" id="KN818233">
    <property type="protein sequence ID" value="KIL66966.1"/>
    <property type="molecule type" value="Genomic_DNA"/>
</dbReference>
<sequence>MVFSVTLNFRGGKSLTKKTNLVLIFDKQSMEGMYDVYSPVAWKVTAFPAGGGGSFKATYTADIAFTRAQISGDVVEDASYSTHINVQEETTLTITDPDPPATYAFSKPERWASAQPGQFQCHNKTGGYQDIGVGFYVPGHHDPVTALVVNKNPGGSVVVTFTPILSAYVVTGSWQKGKVIQHHIHSKLDWNLDLTWLPKHTNWILEESGAGYTLEIDDPPDLEAESDD</sequence>
<evidence type="ECO:0000313" key="2">
    <source>
        <dbReference type="Proteomes" id="UP000054549"/>
    </source>
</evidence>
<dbReference type="AlphaFoldDB" id="A0A0C2XC72"/>
<dbReference type="HOGENOM" id="CLU_103053_1_0_1"/>
<dbReference type="InParanoid" id="A0A0C2XC72"/>
<keyword evidence="2" id="KW-1185">Reference proteome</keyword>
<organism evidence="1 2">
    <name type="scientific">Amanita muscaria (strain Koide BX008)</name>
    <dbReference type="NCBI Taxonomy" id="946122"/>
    <lineage>
        <taxon>Eukaryota</taxon>
        <taxon>Fungi</taxon>
        <taxon>Dikarya</taxon>
        <taxon>Basidiomycota</taxon>
        <taxon>Agaricomycotina</taxon>
        <taxon>Agaricomycetes</taxon>
        <taxon>Agaricomycetidae</taxon>
        <taxon>Agaricales</taxon>
        <taxon>Pluteineae</taxon>
        <taxon>Amanitaceae</taxon>
        <taxon>Amanita</taxon>
    </lineage>
</organism>
<accession>A0A0C2XC72</accession>
<protein>
    <submittedName>
        <fullName evidence="1">Uncharacterized protein</fullName>
    </submittedName>
</protein>